<name>A0AAP0NE27_LIQFO</name>
<dbReference type="PANTHER" id="PTHR33828">
    <property type="entry name" value="OS05G0596200 PROTEIN"/>
    <property type="match status" value="1"/>
</dbReference>
<reference evidence="2 3" key="1">
    <citation type="journal article" date="2024" name="Plant J.">
        <title>Genome sequences and population genomics reveal climatic adaptation and genomic divergence between two closely related sweetgum species.</title>
        <authorList>
            <person name="Xu W.Q."/>
            <person name="Ren C.Q."/>
            <person name="Zhang X.Y."/>
            <person name="Comes H.P."/>
            <person name="Liu X.H."/>
            <person name="Li Y.G."/>
            <person name="Kettle C.J."/>
            <person name="Jalonen R."/>
            <person name="Gaisberger H."/>
            <person name="Ma Y.Z."/>
            <person name="Qiu Y.X."/>
        </authorList>
    </citation>
    <scope>NUCLEOTIDE SEQUENCE [LARGE SCALE GENOMIC DNA]</scope>
    <source>
        <strain evidence="2">Hangzhou</strain>
    </source>
</reference>
<accession>A0AAP0NE27</accession>
<comment type="caution">
    <text evidence="2">The sequence shown here is derived from an EMBL/GenBank/DDBJ whole genome shotgun (WGS) entry which is preliminary data.</text>
</comment>
<evidence type="ECO:0000313" key="3">
    <source>
        <dbReference type="Proteomes" id="UP001415857"/>
    </source>
</evidence>
<feature type="compositionally biased region" description="Acidic residues" evidence="1">
    <location>
        <begin position="261"/>
        <end position="271"/>
    </location>
</feature>
<feature type="compositionally biased region" description="Polar residues" evidence="1">
    <location>
        <begin position="35"/>
        <end position="44"/>
    </location>
</feature>
<gene>
    <name evidence="2" type="ORF">L1049_026823</name>
</gene>
<proteinExistence type="predicted"/>
<evidence type="ECO:0000256" key="1">
    <source>
        <dbReference type="SAM" id="MobiDB-lite"/>
    </source>
</evidence>
<dbReference type="EMBL" id="JBBPBK010000014">
    <property type="protein sequence ID" value="KAK9271233.1"/>
    <property type="molecule type" value="Genomic_DNA"/>
</dbReference>
<organism evidence="2 3">
    <name type="scientific">Liquidambar formosana</name>
    <name type="common">Formosan gum</name>
    <dbReference type="NCBI Taxonomy" id="63359"/>
    <lineage>
        <taxon>Eukaryota</taxon>
        <taxon>Viridiplantae</taxon>
        <taxon>Streptophyta</taxon>
        <taxon>Embryophyta</taxon>
        <taxon>Tracheophyta</taxon>
        <taxon>Spermatophyta</taxon>
        <taxon>Magnoliopsida</taxon>
        <taxon>eudicotyledons</taxon>
        <taxon>Gunneridae</taxon>
        <taxon>Pentapetalae</taxon>
        <taxon>Saxifragales</taxon>
        <taxon>Altingiaceae</taxon>
        <taxon>Liquidambar</taxon>
    </lineage>
</organism>
<feature type="region of interest" description="Disordered" evidence="1">
    <location>
        <begin position="1"/>
        <end position="160"/>
    </location>
</feature>
<keyword evidence="3" id="KW-1185">Reference proteome</keyword>
<feature type="compositionally biased region" description="Basic and acidic residues" evidence="1">
    <location>
        <begin position="1"/>
        <end position="13"/>
    </location>
</feature>
<evidence type="ECO:0000313" key="2">
    <source>
        <dbReference type="EMBL" id="KAK9271233.1"/>
    </source>
</evidence>
<dbReference type="PANTHER" id="PTHR33828:SF2">
    <property type="entry name" value="NUCLEOLIN"/>
    <property type="match status" value="1"/>
</dbReference>
<protein>
    <submittedName>
        <fullName evidence="2">Uncharacterized protein</fullName>
    </submittedName>
</protein>
<dbReference type="AlphaFoldDB" id="A0AAP0NE27"/>
<sequence>MPSEDSKSVKKEEVEDEEDEKSLGSMLQDRKKKLTNATPTGSRPKQSKVKKEEELDDDLDKPVSKKNSTTKPDKDKPHASASPGSRPKQSKVNKEELDEPISKKNSTTMPDKQQKKKKKNKEEEKKKAAKEAEQNGKKREKKVYDLPGQKRDPPEERDPLRIFYETLYKQVPDSEMAQFWMMESGLLPKEEAKKTYEKKLKKNQLQKLSSPMKDVVAVKQSTKSVAIKRKTLSSPDSSKKKKTAEPKVASKQSKKRKIEDDSNEADSDDDFVLSRKMTKKQRAT</sequence>
<feature type="region of interest" description="Disordered" evidence="1">
    <location>
        <begin position="200"/>
        <end position="284"/>
    </location>
</feature>
<dbReference type="Proteomes" id="UP001415857">
    <property type="component" value="Unassembled WGS sequence"/>
</dbReference>
<feature type="compositionally biased region" description="Basic and acidic residues" evidence="1">
    <location>
        <begin position="120"/>
        <end position="160"/>
    </location>
</feature>